<name>G7JZZ0_MEDTR</name>
<evidence type="ECO:0000313" key="3">
    <source>
        <dbReference type="EnsemblPlants" id="AES95257"/>
    </source>
</evidence>
<keyword evidence="4" id="KW-1185">Reference proteome</keyword>
<feature type="compositionally biased region" description="Basic and acidic residues" evidence="1">
    <location>
        <begin position="52"/>
        <end position="62"/>
    </location>
</feature>
<dbReference type="Proteomes" id="UP000002051">
    <property type="component" value="Chromosome 5"/>
</dbReference>
<accession>G7JZZ0</accession>
<protein>
    <submittedName>
        <fullName evidence="2 3">Uncharacterized protein</fullName>
    </submittedName>
</protein>
<feature type="compositionally biased region" description="Basic and acidic residues" evidence="1">
    <location>
        <begin position="1"/>
        <end position="10"/>
    </location>
</feature>
<dbReference type="EMBL" id="CM001221">
    <property type="protein sequence ID" value="AES95257.1"/>
    <property type="molecule type" value="Genomic_DNA"/>
</dbReference>
<dbReference type="PaxDb" id="3880-AES95257"/>
<reference evidence="2 4" key="1">
    <citation type="journal article" date="2011" name="Nature">
        <title>The Medicago genome provides insight into the evolution of rhizobial symbioses.</title>
        <authorList>
            <person name="Young N.D."/>
            <person name="Debelle F."/>
            <person name="Oldroyd G.E."/>
            <person name="Geurts R."/>
            <person name="Cannon S.B."/>
            <person name="Udvardi M.K."/>
            <person name="Benedito V.A."/>
            <person name="Mayer K.F."/>
            <person name="Gouzy J."/>
            <person name="Schoof H."/>
            <person name="Van de Peer Y."/>
            <person name="Proost S."/>
            <person name="Cook D.R."/>
            <person name="Meyers B.C."/>
            <person name="Spannagl M."/>
            <person name="Cheung F."/>
            <person name="De Mita S."/>
            <person name="Krishnakumar V."/>
            <person name="Gundlach H."/>
            <person name="Zhou S."/>
            <person name="Mudge J."/>
            <person name="Bharti A.K."/>
            <person name="Murray J.D."/>
            <person name="Naoumkina M.A."/>
            <person name="Rosen B."/>
            <person name="Silverstein K.A."/>
            <person name="Tang H."/>
            <person name="Rombauts S."/>
            <person name="Zhao P.X."/>
            <person name="Zhou P."/>
            <person name="Barbe V."/>
            <person name="Bardou P."/>
            <person name="Bechner M."/>
            <person name="Bellec A."/>
            <person name="Berger A."/>
            <person name="Berges H."/>
            <person name="Bidwell S."/>
            <person name="Bisseling T."/>
            <person name="Choisne N."/>
            <person name="Couloux A."/>
            <person name="Denny R."/>
            <person name="Deshpande S."/>
            <person name="Dai X."/>
            <person name="Doyle J.J."/>
            <person name="Dudez A.M."/>
            <person name="Farmer A.D."/>
            <person name="Fouteau S."/>
            <person name="Franken C."/>
            <person name="Gibelin C."/>
            <person name="Gish J."/>
            <person name="Goldstein S."/>
            <person name="Gonzalez A.J."/>
            <person name="Green P.J."/>
            <person name="Hallab A."/>
            <person name="Hartog M."/>
            <person name="Hua A."/>
            <person name="Humphray S.J."/>
            <person name="Jeong D.H."/>
            <person name="Jing Y."/>
            <person name="Jocker A."/>
            <person name="Kenton S.M."/>
            <person name="Kim D.J."/>
            <person name="Klee K."/>
            <person name="Lai H."/>
            <person name="Lang C."/>
            <person name="Lin S."/>
            <person name="Macmil S.L."/>
            <person name="Magdelenat G."/>
            <person name="Matthews L."/>
            <person name="McCorrison J."/>
            <person name="Monaghan E.L."/>
            <person name="Mun J.H."/>
            <person name="Najar F.Z."/>
            <person name="Nicholson C."/>
            <person name="Noirot C."/>
            <person name="O'Bleness M."/>
            <person name="Paule C.R."/>
            <person name="Poulain J."/>
            <person name="Prion F."/>
            <person name="Qin B."/>
            <person name="Qu C."/>
            <person name="Retzel E.F."/>
            <person name="Riddle C."/>
            <person name="Sallet E."/>
            <person name="Samain S."/>
            <person name="Samson N."/>
            <person name="Sanders I."/>
            <person name="Saurat O."/>
            <person name="Scarpelli C."/>
            <person name="Schiex T."/>
            <person name="Segurens B."/>
            <person name="Severin A.J."/>
            <person name="Sherrier D.J."/>
            <person name="Shi R."/>
            <person name="Sims S."/>
            <person name="Singer S.R."/>
            <person name="Sinharoy S."/>
            <person name="Sterck L."/>
            <person name="Viollet A."/>
            <person name="Wang B.B."/>
            <person name="Wang K."/>
            <person name="Wang M."/>
            <person name="Wang X."/>
            <person name="Warfsmann J."/>
            <person name="Weissenbach J."/>
            <person name="White D.D."/>
            <person name="White J.D."/>
            <person name="Wiley G.B."/>
            <person name="Wincker P."/>
            <person name="Xing Y."/>
            <person name="Yang L."/>
            <person name="Yao Z."/>
            <person name="Ying F."/>
            <person name="Zhai J."/>
            <person name="Zhou L."/>
            <person name="Zuber A."/>
            <person name="Denarie J."/>
            <person name="Dixon R.A."/>
            <person name="May G.D."/>
            <person name="Schwartz D.C."/>
            <person name="Rogers J."/>
            <person name="Quetier F."/>
            <person name="Town C.D."/>
            <person name="Roe B.A."/>
        </authorList>
    </citation>
    <scope>NUCLEOTIDE SEQUENCE [LARGE SCALE GENOMIC DNA]</scope>
    <source>
        <strain evidence="2">A17</strain>
        <strain evidence="3 4">cv. Jemalong A17</strain>
    </source>
</reference>
<evidence type="ECO:0000256" key="1">
    <source>
        <dbReference type="SAM" id="MobiDB-lite"/>
    </source>
</evidence>
<evidence type="ECO:0000313" key="2">
    <source>
        <dbReference type="EMBL" id="AES95257.1"/>
    </source>
</evidence>
<feature type="region of interest" description="Disordered" evidence="1">
    <location>
        <begin position="1"/>
        <end position="20"/>
    </location>
</feature>
<sequence>MKASRGREYQKQLATNRPWRVQGELTCHGEQNYSRGELRRPNPSKLTWQKPTGKESSTREASKLPAMANKRPFTHFRRKIYHIIGHLRERKQGKTRENLRSKEHKD</sequence>
<reference evidence="2 4" key="2">
    <citation type="journal article" date="2014" name="BMC Genomics">
        <title>An improved genome release (version Mt4.0) for the model legume Medicago truncatula.</title>
        <authorList>
            <person name="Tang H."/>
            <person name="Krishnakumar V."/>
            <person name="Bidwell S."/>
            <person name="Rosen B."/>
            <person name="Chan A."/>
            <person name="Zhou S."/>
            <person name="Gentzbittel L."/>
            <person name="Childs K.L."/>
            <person name="Yandell M."/>
            <person name="Gundlach H."/>
            <person name="Mayer K.F."/>
            <person name="Schwartz D.C."/>
            <person name="Town C.D."/>
        </authorList>
    </citation>
    <scope>GENOME REANNOTATION</scope>
    <source>
        <strain evidence="3 4">cv. Jemalong A17</strain>
    </source>
</reference>
<dbReference type="AlphaFoldDB" id="G7JZZ0"/>
<proteinExistence type="predicted"/>
<evidence type="ECO:0000313" key="4">
    <source>
        <dbReference type="Proteomes" id="UP000002051"/>
    </source>
</evidence>
<dbReference type="HOGENOM" id="CLU_2227134_0_0_1"/>
<feature type="region of interest" description="Disordered" evidence="1">
    <location>
        <begin position="28"/>
        <end position="72"/>
    </location>
</feature>
<dbReference type="EnsemblPlants" id="AES95257">
    <property type="protein sequence ID" value="AES95257"/>
    <property type="gene ID" value="MTR_5g023480"/>
</dbReference>
<feature type="region of interest" description="Disordered" evidence="1">
    <location>
        <begin position="87"/>
        <end position="106"/>
    </location>
</feature>
<gene>
    <name evidence="2" type="ordered locus">MTR_5g023480</name>
</gene>
<organism evidence="2 4">
    <name type="scientific">Medicago truncatula</name>
    <name type="common">Barrel medic</name>
    <name type="synonym">Medicago tribuloides</name>
    <dbReference type="NCBI Taxonomy" id="3880"/>
    <lineage>
        <taxon>Eukaryota</taxon>
        <taxon>Viridiplantae</taxon>
        <taxon>Streptophyta</taxon>
        <taxon>Embryophyta</taxon>
        <taxon>Tracheophyta</taxon>
        <taxon>Spermatophyta</taxon>
        <taxon>Magnoliopsida</taxon>
        <taxon>eudicotyledons</taxon>
        <taxon>Gunneridae</taxon>
        <taxon>Pentapetalae</taxon>
        <taxon>rosids</taxon>
        <taxon>fabids</taxon>
        <taxon>Fabales</taxon>
        <taxon>Fabaceae</taxon>
        <taxon>Papilionoideae</taxon>
        <taxon>50 kb inversion clade</taxon>
        <taxon>NPAAA clade</taxon>
        <taxon>Hologalegina</taxon>
        <taxon>IRL clade</taxon>
        <taxon>Trifolieae</taxon>
        <taxon>Medicago</taxon>
    </lineage>
</organism>
<reference evidence="3" key="3">
    <citation type="submission" date="2015-04" db="UniProtKB">
        <authorList>
            <consortium name="EnsemblPlants"/>
        </authorList>
    </citation>
    <scope>IDENTIFICATION</scope>
    <source>
        <strain evidence="3">cv. Jemalong A17</strain>
    </source>
</reference>